<evidence type="ECO:0000256" key="4">
    <source>
        <dbReference type="ARBA" id="ARBA00022989"/>
    </source>
</evidence>
<dbReference type="Gene3D" id="1.20.1250.20">
    <property type="entry name" value="MFS general substrate transporter like domains"/>
    <property type="match status" value="1"/>
</dbReference>
<keyword evidence="2" id="KW-0813">Transport</keyword>
<name>A0A5P0ZR30_9LACO</name>
<feature type="transmembrane region" description="Helical" evidence="7">
    <location>
        <begin position="51"/>
        <end position="74"/>
    </location>
</feature>
<feature type="transmembrane region" description="Helical" evidence="7">
    <location>
        <begin position="12"/>
        <end position="31"/>
    </location>
</feature>
<evidence type="ECO:0000256" key="2">
    <source>
        <dbReference type="ARBA" id="ARBA00022448"/>
    </source>
</evidence>
<evidence type="ECO:0000313" key="12">
    <source>
        <dbReference type="Proteomes" id="UP000414364"/>
    </source>
</evidence>
<evidence type="ECO:0000256" key="7">
    <source>
        <dbReference type="SAM" id="Phobius"/>
    </source>
</evidence>
<feature type="transmembrane region" description="Helical" evidence="7">
    <location>
        <begin position="298"/>
        <end position="320"/>
    </location>
</feature>
<dbReference type="GO" id="GO:0005886">
    <property type="term" value="C:plasma membrane"/>
    <property type="evidence" value="ECO:0007669"/>
    <property type="project" value="UniProtKB-SubCell"/>
</dbReference>
<comment type="subcellular location">
    <subcellularLocation>
        <location evidence="1">Cell membrane</location>
        <topology evidence="1">Multi-pass membrane protein</topology>
    </subcellularLocation>
</comment>
<dbReference type="SUPFAM" id="SSF103473">
    <property type="entry name" value="MFS general substrate transporter"/>
    <property type="match status" value="1"/>
</dbReference>
<dbReference type="InterPro" id="IPR036259">
    <property type="entry name" value="MFS_trans_sf"/>
</dbReference>
<dbReference type="GO" id="GO:0022857">
    <property type="term" value="F:transmembrane transporter activity"/>
    <property type="evidence" value="ECO:0007669"/>
    <property type="project" value="InterPro"/>
</dbReference>
<evidence type="ECO:0000256" key="1">
    <source>
        <dbReference type="ARBA" id="ARBA00004651"/>
    </source>
</evidence>
<dbReference type="PRINTS" id="PR01036">
    <property type="entry name" value="TCRTETB"/>
</dbReference>
<gene>
    <name evidence="10" type="ORF">FHL05_07835</name>
    <name evidence="9" type="ORF">FHL06_09680</name>
</gene>
<feature type="region of interest" description="Disordered" evidence="6">
    <location>
        <begin position="469"/>
        <end position="489"/>
    </location>
</feature>
<feature type="transmembrane region" description="Helical" evidence="7">
    <location>
        <begin position="396"/>
        <end position="419"/>
    </location>
</feature>
<feature type="transmembrane region" description="Helical" evidence="7">
    <location>
        <begin position="332"/>
        <end position="350"/>
    </location>
</feature>
<accession>A0A5P0ZR30</accession>
<reference evidence="11 12" key="1">
    <citation type="journal article" date="2019" name="Syst. Appl. Microbiol.">
        <title>Polyphasic characterization of two novel Lactobacillus spp. isolated from blown salami packages: Description of Lactobacillus halodurans sp. nov. and Lactobacillus salsicarnum sp. nov.</title>
        <authorList>
            <person name="Schuster J.A."/>
            <person name="Klingl A."/>
            <person name="Vogel R.F."/>
            <person name="Ehrmann M.A."/>
        </authorList>
    </citation>
    <scope>NUCLEOTIDE SEQUENCE [LARGE SCALE GENOMIC DNA]</scope>
    <source>
        <strain evidence="10 11">TMW 1.1920</strain>
        <strain evidence="9 12">TMW 1.2172</strain>
    </source>
</reference>
<dbReference type="AlphaFoldDB" id="A0A5P0ZR30"/>
<evidence type="ECO:0000256" key="3">
    <source>
        <dbReference type="ARBA" id="ARBA00022692"/>
    </source>
</evidence>
<feature type="transmembrane region" description="Helical" evidence="7">
    <location>
        <begin position="112"/>
        <end position="133"/>
    </location>
</feature>
<dbReference type="Gene3D" id="1.20.1720.10">
    <property type="entry name" value="Multidrug resistance protein D"/>
    <property type="match status" value="1"/>
</dbReference>
<sequence length="489" mass="52043">MSKAQQINTKPLHPTLSLLGVLIGGFVGMFSETSLNIALPSIMKAFNIETGTAQWLVTGYMLVIAIVLPLSSLLTKHFTTRGLVRFGLLDFIVGSLISAIAMNFPILLVGRMIQGIATGIILPLMFSIAMRIFPPNKLGGALGMAALVIMFAPAIGPTISGIILGVLSWRFIFASFIVFLVIGWAIMEKNLTNVFEVTKPKVDWLAIILSTISFGLIVFGISFLSKNMTIALISLVVGLVFLVVYIRQQLHAEVPTLDFTVLKKPEFVTGSVLVMINFGITLSAMYLLPMYLQNGLGVAVALTGIIMLPGGVINAVVSFGAGRAYDKIGAKLMSRLGFLISIIGSAMFIFSSSNSSIGYIIAAHIVLMIGVPLAMSPSQTYGLNSLNAFQSADGSAIINTFQQVIGAVATGIATILLSTGQANYFANGGNSAKLAFTNGAHYGFVFTLILAVFGFILAFRVHNKSKETVSAKETETASSKAKDESTVTE</sequence>
<feature type="domain" description="Major facilitator superfamily (MFS) profile" evidence="8">
    <location>
        <begin position="17"/>
        <end position="466"/>
    </location>
</feature>
<keyword evidence="4 7" id="KW-1133">Transmembrane helix</keyword>
<dbReference type="PANTHER" id="PTHR42718:SF43">
    <property type="entry name" value="LINCOMYCIN RESISTANCE PROTEIN LMRB"/>
    <property type="match status" value="1"/>
</dbReference>
<feature type="transmembrane region" description="Helical" evidence="7">
    <location>
        <begin position="138"/>
        <end position="156"/>
    </location>
</feature>
<evidence type="ECO:0000313" key="9">
    <source>
        <dbReference type="EMBL" id="MQS76642.1"/>
    </source>
</evidence>
<feature type="transmembrane region" description="Helical" evidence="7">
    <location>
        <begin position="204"/>
        <end position="224"/>
    </location>
</feature>
<dbReference type="InterPro" id="IPR020846">
    <property type="entry name" value="MFS_dom"/>
</dbReference>
<dbReference type="Proteomes" id="UP000371423">
    <property type="component" value="Unassembled WGS sequence"/>
</dbReference>
<dbReference type="RefSeq" id="WP_153386145.1">
    <property type="nucleotide sequence ID" value="NZ_VDFO01000027.1"/>
</dbReference>
<dbReference type="Proteomes" id="UP000414364">
    <property type="component" value="Unassembled WGS sequence"/>
</dbReference>
<feature type="transmembrane region" description="Helical" evidence="7">
    <location>
        <begin position="162"/>
        <end position="184"/>
    </location>
</feature>
<feature type="transmembrane region" description="Helical" evidence="7">
    <location>
        <begin position="356"/>
        <end position="375"/>
    </location>
</feature>
<comment type="caution">
    <text evidence="9">The sequence shown here is derived from an EMBL/GenBank/DDBJ whole genome shotgun (WGS) entry which is preliminary data.</text>
</comment>
<keyword evidence="5 7" id="KW-0472">Membrane</keyword>
<feature type="transmembrane region" description="Helical" evidence="7">
    <location>
        <begin position="267"/>
        <end position="292"/>
    </location>
</feature>
<dbReference type="PROSITE" id="PS50850">
    <property type="entry name" value="MFS"/>
    <property type="match status" value="1"/>
</dbReference>
<evidence type="ECO:0000256" key="5">
    <source>
        <dbReference type="ARBA" id="ARBA00023136"/>
    </source>
</evidence>
<evidence type="ECO:0000256" key="6">
    <source>
        <dbReference type="SAM" id="MobiDB-lite"/>
    </source>
</evidence>
<dbReference type="PANTHER" id="PTHR42718">
    <property type="entry name" value="MAJOR FACILITATOR SUPERFAMILY MULTIDRUG TRANSPORTER MFSC"/>
    <property type="match status" value="1"/>
</dbReference>
<dbReference type="InterPro" id="IPR011701">
    <property type="entry name" value="MFS"/>
</dbReference>
<feature type="transmembrane region" description="Helical" evidence="7">
    <location>
        <begin position="439"/>
        <end position="459"/>
    </location>
</feature>
<protein>
    <submittedName>
        <fullName evidence="9">Multidrug efflux MFS transporter</fullName>
    </submittedName>
</protein>
<dbReference type="EMBL" id="VDFP01000022">
    <property type="protein sequence ID" value="MQS76642.1"/>
    <property type="molecule type" value="Genomic_DNA"/>
</dbReference>
<keyword evidence="3 7" id="KW-0812">Transmembrane</keyword>
<dbReference type="OrthoDB" id="9816041at2"/>
<organism evidence="9 12">
    <name type="scientific">Companilactobacillus halodurans</name>
    <dbReference type="NCBI Taxonomy" id="2584183"/>
    <lineage>
        <taxon>Bacteria</taxon>
        <taxon>Bacillati</taxon>
        <taxon>Bacillota</taxon>
        <taxon>Bacilli</taxon>
        <taxon>Lactobacillales</taxon>
        <taxon>Lactobacillaceae</taxon>
        <taxon>Companilactobacillus</taxon>
    </lineage>
</organism>
<evidence type="ECO:0000313" key="10">
    <source>
        <dbReference type="EMBL" id="MQS97797.1"/>
    </source>
</evidence>
<evidence type="ECO:0000313" key="11">
    <source>
        <dbReference type="Proteomes" id="UP000371423"/>
    </source>
</evidence>
<dbReference type="EMBL" id="VDFO01000027">
    <property type="protein sequence ID" value="MQS97797.1"/>
    <property type="molecule type" value="Genomic_DNA"/>
</dbReference>
<keyword evidence="11" id="KW-1185">Reference proteome</keyword>
<feature type="transmembrane region" description="Helical" evidence="7">
    <location>
        <begin position="86"/>
        <end position="106"/>
    </location>
</feature>
<dbReference type="Pfam" id="PF07690">
    <property type="entry name" value="MFS_1"/>
    <property type="match status" value="1"/>
</dbReference>
<feature type="transmembrane region" description="Helical" evidence="7">
    <location>
        <begin position="230"/>
        <end position="246"/>
    </location>
</feature>
<evidence type="ECO:0000259" key="8">
    <source>
        <dbReference type="PROSITE" id="PS50850"/>
    </source>
</evidence>
<proteinExistence type="predicted"/>